<dbReference type="Gene3D" id="3.55.50.30">
    <property type="match status" value="1"/>
</dbReference>
<dbReference type="InterPro" id="IPR010105">
    <property type="entry name" value="TonB_sidphr_rcpt"/>
</dbReference>
<comment type="caution">
    <text evidence="16">The sequence shown here is derived from an EMBL/GenBank/DDBJ whole genome shotgun (WGS) entry which is preliminary data.</text>
</comment>
<dbReference type="Pfam" id="PF00593">
    <property type="entry name" value="TonB_dep_Rec_b-barrel"/>
    <property type="match status" value="1"/>
</dbReference>
<feature type="region of interest" description="Disordered" evidence="14">
    <location>
        <begin position="162"/>
        <end position="195"/>
    </location>
</feature>
<evidence type="ECO:0000256" key="1">
    <source>
        <dbReference type="ARBA" id="ARBA00004571"/>
    </source>
</evidence>
<dbReference type="PANTHER" id="PTHR32552:SF83">
    <property type="entry name" value="BLR3904 PROTEIN"/>
    <property type="match status" value="1"/>
</dbReference>
<keyword evidence="4 12" id="KW-1134">Transmembrane beta strand</keyword>
<proteinExistence type="inferred from homology"/>
<evidence type="ECO:0000256" key="8">
    <source>
        <dbReference type="ARBA" id="ARBA00023077"/>
    </source>
</evidence>
<evidence type="ECO:0000313" key="16">
    <source>
        <dbReference type="EMBL" id="MDY0873551.1"/>
    </source>
</evidence>
<gene>
    <name evidence="16" type="ORF">SMD31_16545</name>
</gene>
<keyword evidence="17" id="KW-1185">Reference proteome</keyword>
<dbReference type="Pfam" id="PF07715">
    <property type="entry name" value="Plug"/>
    <property type="match status" value="1"/>
</dbReference>
<evidence type="ECO:0000256" key="12">
    <source>
        <dbReference type="PROSITE-ProRule" id="PRU01360"/>
    </source>
</evidence>
<sequence>MRDGGAAGRGTARGRGGKFNFNVALILGGTVLAGGVAEAQADDTASGTNWQRRLNQISAGDDLRMDTFVTQVAQAGATTAFNIPAQPLGQALIAFSEKTGIAVIVDSALLEGISSAPVVGTMSADDALKALLVNTGIAYRPTAENAVTLQKVAAAGQEGAGEDLAPLSVEDTAEAEPLSDGYKPERAGTTKNTQPLLDTPKTVVVVTEKQMEDRGITDMKQALRTVPGVTMNQGEGGTRGTNFRIRGFDGNRSDNYVDGVRDATVGSFKDTFNYEQIEVNKGPSTAVGGRGSASGSINSVTKTPKAENFYNADGTLGTDNTKRVTVDVNQTLPEDYVGVEGAAFRLNGMWHDSDVAERDVTTSNRWGIAPSLAVGLGEPFTATLTYLHAESDNIPDYGLPTFHNEVLDHIDRTNFYHQKNVAQENSNVDSVGLKLEYEANDWLKLTNQTRAQWSDVFSIAGHVRAEQNATQYYPLVNVNHSARTYYDEYYNNQTTADLDFSTGPFDHEMLLGFDISRERREIQSYRLRFLTENGTWVDAVPNVDIFDPDNDLIEDYAMSPTTRTFYTGDTKAVYGYDTISFLDDMFEVNGGLRYEWLNAQTVRQVGSDPRNKDEYLSWQAGLVFKPVENGSIYFGYGSSFTPQDADLAVSTTIPSEQAKALESTTMEVGTKWDLLDDKLSVTAAIFQTEKDGQLVDQNNNAADPDYVVTGKQRVRGIELGVNGEIAEGWNVAAGYTYMKGKILKEASTNDAAVFRNMPEHALSLFTSYDLPWWNRDVTVGAGATYMGTRKYLFGLADEKNIDSYWVFDLMGQYRLTENIEFQFNLYNVTNEFYVDQVGGGFVTPGPGRAALFTTSLKF</sequence>
<evidence type="ECO:0000256" key="4">
    <source>
        <dbReference type="ARBA" id="ARBA00022452"/>
    </source>
</evidence>
<dbReference type="SUPFAM" id="SSF56935">
    <property type="entry name" value="Porins"/>
    <property type="match status" value="1"/>
</dbReference>
<evidence type="ECO:0000259" key="15">
    <source>
        <dbReference type="SMART" id="SM00965"/>
    </source>
</evidence>
<keyword evidence="10 16" id="KW-0675">Receptor</keyword>
<dbReference type="PROSITE" id="PS52016">
    <property type="entry name" value="TONB_DEPENDENT_REC_3"/>
    <property type="match status" value="1"/>
</dbReference>
<evidence type="ECO:0000313" key="17">
    <source>
        <dbReference type="Proteomes" id="UP001271769"/>
    </source>
</evidence>
<evidence type="ECO:0000256" key="10">
    <source>
        <dbReference type="ARBA" id="ARBA00023170"/>
    </source>
</evidence>
<organism evidence="16 17">
    <name type="scientific">Dongia rigui</name>
    <dbReference type="NCBI Taxonomy" id="940149"/>
    <lineage>
        <taxon>Bacteria</taxon>
        <taxon>Pseudomonadati</taxon>
        <taxon>Pseudomonadota</taxon>
        <taxon>Alphaproteobacteria</taxon>
        <taxon>Rhodospirillales</taxon>
        <taxon>Dongiaceae</taxon>
        <taxon>Dongia</taxon>
    </lineage>
</organism>
<evidence type="ECO:0000256" key="14">
    <source>
        <dbReference type="SAM" id="MobiDB-lite"/>
    </source>
</evidence>
<dbReference type="InterPro" id="IPR039426">
    <property type="entry name" value="TonB-dep_rcpt-like"/>
</dbReference>
<dbReference type="InterPro" id="IPR011662">
    <property type="entry name" value="Secretin/TonB_short_N"/>
</dbReference>
<dbReference type="InterPro" id="IPR036942">
    <property type="entry name" value="Beta-barrel_TonB_sf"/>
</dbReference>
<evidence type="ECO:0000256" key="2">
    <source>
        <dbReference type="ARBA" id="ARBA00009810"/>
    </source>
</evidence>
<keyword evidence="5" id="KW-0406">Ion transport</keyword>
<dbReference type="InterPro" id="IPR037066">
    <property type="entry name" value="Plug_dom_sf"/>
</dbReference>
<evidence type="ECO:0000256" key="5">
    <source>
        <dbReference type="ARBA" id="ARBA00022496"/>
    </source>
</evidence>
<dbReference type="InterPro" id="IPR000531">
    <property type="entry name" value="Beta-barrel_TonB"/>
</dbReference>
<dbReference type="Gene3D" id="2.40.170.20">
    <property type="entry name" value="TonB-dependent receptor, beta-barrel domain"/>
    <property type="match status" value="1"/>
</dbReference>
<evidence type="ECO:0000256" key="11">
    <source>
        <dbReference type="ARBA" id="ARBA00023237"/>
    </source>
</evidence>
<dbReference type="Gene3D" id="2.170.130.10">
    <property type="entry name" value="TonB-dependent receptor, plug domain"/>
    <property type="match status" value="1"/>
</dbReference>
<feature type="domain" description="Secretin/TonB short N-terminal" evidence="15">
    <location>
        <begin position="101"/>
        <end position="152"/>
    </location>
</feature>
<keyword evidence="9 12" id="KW-0472">Membrane</keyword>
<comment type="subcellular location">
    <subcellularLocation>
        <location evidence="1 12">Cell outer membrane</location>
        <topology evidence="1 12">Multi-pass membrane protein</topology>
    </subcellularLocation>
</comment>
<keyword evidence="6 12" id="KW-0812">Transmembrane</keyword>
<dbReference type="Proteomes" id="UP001271769">
    <property type="component" value="Unassembled WGS sequence"/>
</dbReference>
<dbReference type="InterPro" id="IPR012910">
    <property type="entry name" value="Plug_dom"/>
</dbReference>
<evidence type="ECO:0000256" key="9">
    <source>
        <dbReference type="ARBA" id="ARBA00023136"/>
    </source>
</evidence>
<evidence type="ECO:0000256" key="7">
    <source>
        <dbReference type="ARBA" id="ARBA00023004"/>
    </source>
</evidence>
<dbReference type="PANTHER" id="PTHR32552">
    <property type="entry name" value="FERRICHROME IRON RECEPTOR-RELATED"/>
    <property type="match status" value="1"/>
</dbReference>
<keyword evidence="3 12" id="KW-0813">Transport</keyword>
<keyword evidence="8 13" id="KW-0798">TonB box</keyword>
<dbReference type="NCBIfam" id="TIGR01783">
    <property type="entry name" value="TonB-siderophor"/>
    <property type="match status" value="1"/>
</dbReference>
<keyword evidence="7" id="KW-0408">Iron</keyword>
<dbReference type="SMART" id="SM00965">
    <property type="entry name" value="STN"/>
    <property type="match status" value="1"/>
</dbReference>
<dbReference type="RefSeq" id="WP_320502025.1">
    <property type="nucleotide sequence ID" value="NZ_JAXCLX010000003.1"/>
</dbReference>
<evidence type="ECO:0000256" key="6">
    <source>
        <dbReference type="ARBA" id="ARBA00022692"/>
    </source>
</evidence>
<name>A0ABU5E1W0_9PROT</name>
<protein>
    <submittedName>
        <fullName evidence="16">TonB-dependent siderophore receptor</fullName>
    </submittedName>
</protein>
<keyword evidence="5" id="KW-0410">Iron transport</keyword>
<dbReference type="CDD" id="cd01347">
    <property type="entry name" value="ligand_gated_channel"/>
    <property type="match status" value="1"/>
</dbReference>
<accession>A0ABU5E1W0</accession>
<dbReference type="EMBL" id="JAXCLX010000003">
    <property type="protein sequence ID" value="MDY0873551.1"/>
    <property type="molecule type" value="Genomic_DNA"/>
</dbReference>
<evidence type="ECO:0000256" key="13">
    <source>
        <dbReference type="RuleBase" id="RU003357"/>
    </source>
</evidence>
<comment type="similarity">
    <text evidence="2 12 13">Belongs to the TonB-dependent receptor family.</text>
</comment>
<reference evidence="16 17" key="1">
    <citation type="journal article" date="2013" name="Antonie Van Leeuwenhoek">
        <title>Dongia rigui sp. nov., isolated from freshwater of a large wetland in Korea.</title>
        <authorList>
            <person name="Baik K.S."/>
            <person name="Hwang Y.M."/>
            <person name="Choi J.S."/>
            <person name="Kwon J."/>
            <person name="Seong C.N."/>
        </authorList>
    </citation>
    <scope>NUCLEOTIDE SEQUENCE [LARGE SCALE GENOMIC DNA]</scope>
    <source>
        <strain evidence="16 17">04SU4-P</strain>
    </source>
</reference>
<keyword evidence="11 12" id="KW-0998">Cell outer membrane</keyword>
<evidence type="ECO:0000256" key="3">
    <source>
        <dbReference type="ARBA" id="ARBA00022448"/>
    </source>
</evidence>